<dbReference type="STRING" id="1524460.IX84_28860"/>
<dbReference type="OrthoDB" id="1097811at2"/>
<dbReference type="RefSeq" id="WP_044228828.1">
    <property type="nucleotide sequence ID" value="NZ_JBKAGJ010000035.1"/>
</dbReference>
<dbReference type="InterPro" id="IPR041657">
    <property type="entry name" value="HTH_17"/>
</dbReference>
<proteinExistence type="predicted"/>
<name>A0A098S045_9BACT</name>
<dbReference type="PANTHER" id="PTHR34585:SF22">
    <property type="entry name" value="HELIX-TURN-HELIX DOMAIN-CONTAINING PROTEIN"/>
    <property type="match status" value="1"/>
</dbReference>
<evidence type="ECO:0000313" key="2">
    <source>
        <dbReference type="EMBL" id="KGE85491.1"/>
    </source>
</evidence>
<dbReference type="PANTHER" id="PTHR34585">
    <property type="match status" value="1"/>
</dbReference>
<protein>
    <recommendedName>
        <fullName evidence="1">Helix-turn-helix domain-containing protein</fullName>
    </recommendedName>
</protein>
<dbReference type="AlphaFoldDB" id="A0A098S045"/>
<comment type="caution">
    <text evidence="2">The sequence shown here is derived from an EMBL/GenBank/DDBJ whole genome shotgun (WGS) entry which is preliminary data.</text>
</comment>
<accession>A0A098S045</accession>
<organism evidence="2 3">
    <name type="scientific">Phaeodactylibacter xiamenensis</name>
    <dbReference type="NCBI Taxonomy" id="1524460"/>
    <lineage>
        <taxon>Bacteria</taxon>
        <taxon>Pseudomonadati</taxon>
        <taxon>Bacteroidota</taxon>
        <taxon>Saprospiria</taxon>
        <taxon>Saprospirales</taxon>
        <taxon>Haliscomenobacteraceae</taxon>
        <taxon>Phaeodactylibacter</taxon>
    </lineage>
</organism>
<dbReference type="Pfam" id="PF12728">
    <property type="entry name" value="HTH_17"/>
    <property type="match status" value="1"/>
</dbReference>
<evidence type="ECO:0000313" key="3">
    <source>
        <dbReference type="Proteomes" id="UP000029736"/>
    </source>
</evidence>
<dbReference type="Proteomes" id="UP000029736">
    <property type="component" value="Unassembled WGS sequence"/>
</dbReference>
<reference evidence="2 3" key="1">
    <citation type="journal article" date="2014" name="Int. J. Syst. Evol. Microbiol.">
        <title>Phaeodactylibacter xiamenensis gen. nov., sp. nov., a member of the family Saprospiraceae isolated from the marine alga Phaeodactylum tricornutum.</title>
        <authorList>
            <person name="Chen Z.Jr."/>
            <person name="Lei X."/>
            <person name="Lai Q."/>
            <person name="Li Y."/>
            <person name="Zhang B."/>
            <person name="Zhang J."/>
            <person name="Zhang H."/>
            <person name="Yang L."/>
            <person name="Zheng W."/>
            <person name="Tian Y."/>
            <person name="Yu Z."/>
            <person name="Xu H.Jr."/>
            <person name="Zheng T."/>
        </authorList>
    </citation>
    <scope>NUCLEOTIDE SEQUENCE [LARGE SCALE GENOMIC DNA]</scope>
    <source>
        <strain evidence="2 3">KD52</strain>
    </source>
</reference>
<dbReference type="EMBL" id="JPOS01000090">
    <property type="protein sequence ID" value="KGE85491.1"/>
    <property type="molecule type" value="Genomic_DNA"/>
</dbReference>
<sequence>MKIKPSSVLLKPSEVCNILKCSPRTLYRIRQDMDIPFFKIRGRVMFKLKDVEAYIESCKETA</sequence>
<feature type="domain" description="Helix-turn-helix" evidence="1">
    <location>
        <begin position="9"/>
        <end position="58"/>
    </location>
</feature>
<dbReference type="InterPro" id="IPR009061">
    <property type="entry name" value="DNA-bd_dom_put_sf"/>
</dbReference>
<gene>
    <name evidence="2" type="ORF">IX84_28860</name>
</gene>
<dbReference type="SUPFAM" id="SSF46955">
    <property type="entry name" value="Putative DNA-binding domain"/>
    <property type="match status" value="1"/>
</dbReference>
<evidence type="ECO:0000259" key="1">
    <source>
        <dbReference type="Pfam" id="PF12728"/>
    </source>
</evidence>
<keyword evidence="3" id="KW-1185">Reference proteome</keyword>